<dbReference type="EMBL" id="FQNC01000017">
    <property type="protein sequence ID" value="SGY19817.1"/>
    <property type="molecule type" value="Genomic_DNA"/>
</dbReference>
<keyword evidence="2" id="KW-1185">Reference proteome</keyword>
<evidence type="ECO:0000313" key="1">
    <source>
        <dbReference type="EMBL" id="SGY19817.1"/>
    </source>
</evidence>
<sequence>MDAQIERAFDVPKDAFDGLEMRCPRFSNKLREIPHSVCKIGSGGNNGVHEGADHRTIRRVVGFIGVDLGQQLEVGLHWRFAGIAIGHAETSQHVDKVLALQEGDPAIIMPDDLNP</sequence>
<organism evidence="1 2">
    <name type="scientific">Microbotryum silenes-dioicae</name>
    <dbReference type="NCBI Taxonomy" id="796604"/>
    <lineage>
        <taxon>Eukaryota</taxon>
        <taxon>Fungi</taxon>
        <taxon>Dikarya</taxon>
        <taxon>Basidiomycota</taxon>
        <taxon>Pucciniomycotina</taxon>
        <taxon>Microbotryomycetes</taxon>
        <taxon>Microbotryales</taxon>
        <taxon>Microbotryaceae</taxon>
        <taxon>Microbotryum</taxon>
    </lineage>
</organism>
<name>A0A2X0LUP6_9BASI</name>
<reference evidence="1 2" key="1">
    <citation type="submission" date="2016-11" db="EMBL/GenBank/DDBJ databases">
        <authorList>
            <person name="Jaros S."/>
            <person name="Januszkiewicz K."/>
            <person name="Wedrychowicz H."/>
        </authorList>
    </citation>
    <scope>NUCLEOTIDE SEQUENCE [LARGE SCALE GENOMIC DNA]</scope>
</reference>
<evidence type="ECO:0000313" key="2">
    <source>
        <dbReference type="Proteomes" id="UP000249464"/>
    </source>
</evidence>
<accession>A0A2X0LUP6</accession>
<dbReference type="AlphaFoldDB" id="A0A2X0LUP6"/>
<dbReference type="Proteomes" id="UP000249464">
    <property type="component" value="Unassembled WGS sequence"/>
</dbReference>
<proteinExistence type="predicted"/>
<protein>
    <submittedName>
        <fullName evidence="1">BQ5605_C017g08330 protein</fullName>
    </submittedName>
</protein>
<gene>
    <name evidence="1" type="primary">BQ5605_C017g08330</name>
    <name evidence="1" type="ORF">BQ5605_C017G08330</name>
</gene>